<feature type="compositionally biased region" description="Polar residues" evidence="2">
    <location>
        <begin position="12"/>
        <end position="21"/>
    </location>
</feature>
<name>A0A2P7S850_9HYPH</name>
<sequence length="392" mass="42981">MADNVIPFSRAPSATTGNGRTDATGHSVRKRRWTINGDFVALNPTGVARYAREVTLALDTLIAEGHPLARDLSLDMVTPRPAQLPLRAIAVRVVPEYSKPRLPQFWVQAQLPRHVPGGLLSFCNLAPVAVSRHIVCIHDLHTRLMPDSYGRLFRWAHRLILPLLGRRAARIATVSQLSRQHLVSYGIATADKITVTYNGSDHAAKWKAGRSKLWPERPYVLCLGRPQKYKNIELLVRLAPLLHSMGLDLWMAGDVDETTVSSIVSPVPHNLRLLGRVSDDDFKKALEGALCFLFPSRIEGFGLPAVEAMASGCPVVASTSPCLPEVCGQAALYADPDDLDAWADAVGSLRFNSKVRQMFVEAGLKQASRYGWRGIAETYLQLTAEVDAEAAG</sequence>
<accession>A0A2P7S850</accession>
<dbReference type="OrthoDB" id="9801609at2"/>
<evidence type="ECO:0000313" key="4">
    <source>
        <dbReference type="Proteomes" id="UP000240653"/>
    </source>
</evidence>
<evidence type="ECO:0000256" key="1">
    <source>
        <dbReference type="ARBA" id="ARBA00022679"/>
    </source>
</evidence>
<protein>
    <submittedName>
        <fullName evidence="3">Glycosyltransferase family 1 protein</fullName>
    </submittedName>
</protein>
<dbReference type="RefSeq" id="WP_106725642.1">
    <property type="nucleotide sequence ID" value="NZ_PXYL01000010.1"/>
</dbReference>
<comment type="caution">
    <text evidence="3">The sequence shown here is derived from an EMBL/GenBank/DDBJ whole genome shotgun (WGS) entry which is preliminary data.</text>
</comment>
<dbReference type="EMBL" id="PXYL01000010">
    <property type="protein sequence ID" value="PSJ58640.1"/>
    <property type="molecule type" value="Genomic_DNA"/>
</dbReference>
<organism evidence="3 4">
    <name type="scientific">Pseudaminobacter soli</name>
    <name type="common">ex Li et al. 2025</name>
    <dbReference type="NCBI Taxonomy" id="1295366"/>
    <lineage>
        <taxon>Bacteria</taxon>
        <taxon>Pseudomonadati</taxon>
        <taxon>Pseudomonadota</taxon>
        <taxon>Alphaproteobacteria</taxon>
        <taxon>Hyphomicrobiales</taxon>
        <taxon>Phyllobacteriaceae</taxon>
        <taxon>Pseudaminobacter</taxon>
    </lineage>
</organism>
<dbReference type="CDD" id="cd03809">
    <property type="entry name" value="GT4_MtfB-like"/>
    <property type="match status" value="1"/>
</dbReference>
<keyword evidence="1 3" id="KW-0808">Transferase</keyword>
<evidence type="ECO:0000256" key="2">
    <source>
        <dbReference type="SAM" id="MobiDB-lite"/>
    </source>
</evidence>
<dbReference type="PANTHER" id="PTHR46401:SF2">
    <property type="entry name" value="GLYCOSYLTRANSFERASE WBBK-RELATED"/>
    <property type="match status" value="1"/>
</dbReference>
<proteinExistence type="predicted"/>
<evidence type="ECO:0000313" key="3">
    <source>
        <dbReference type="EMBL" id="PSJ58640.1"/>
    </source>
</evidence>
<gene>
    <name evidence="3" type="ORF">C7I85_19310</name>
</gene>
<dbReference type="PANTHER" id="PTHR46401">
    <property type="entry name" value="GLYCOSYLTRANSFERASE WBBK-RELATED"/>
    <property type="match status" value="1"/>
</dbReference>
<dbReference type="Pfam" id="PF13692">
    <property type="entry name" value="Glyco_trans_1_4"/>
    <property type="match status" value="1"/>
</dbReference>
<dbReference type="AlphaFoldDB" id="A0A2P7S850"/>
<keyword evidence="4" id="KW-1185">Reference proteome</keyword>
<dbReference type="Gene3D" id="3.40.50.2000">
    <property type="entry name" value="Glycogen Phosphorylase B"/>
    <property type="match status" value="2"/>
</dbReference>
<feature type="region of interest" description="Disordered" evidence="2">
    <location>
        <begin position="1"/>
        <end position="28"/>
    </location>
</feature>
<reference evidence="3 4" key="1">
    <citation type="submission" date="2018-03" db="EMBL/GenBank/DDBJ databases">
        <title>The draft genome of Mesorhizobium soli JCM 19897.</title>
        <authorList>
            <person name="Li L."/>
            <person name="Liu L."/>
            <person name="Liang L."/>
            <person name="Wang T."/>
            <person name="Zhang X."/>
        </authorList>
    </citation>
    <scope>NUCLEOTIDE SEQUENCE [LARGE SCALE GENOMIC DNA]</scope>
    <source>
        <strain evidence="3 4">JCM 19897</strain>
    </source>
</reference>
<dbReference type="GO" id="GO:0016757">
    <property type="term" value="F:glycosyltransferase activity"/>
    <property type="evidence" value="ECO:0007669"/>
    <property type="project" value="TreeGrafter"/>
</dbReference>
<dbReference type="GO" id="GO:0009103">
    <property type="term" value="P:lipopolysaccharide biosynthetic process"/>
    <property type="evidence" value="ECO:0007669"/>
    <property type="project" value="TreeGrafter"/>
</dbReference>
<dbReference type="SUPFAM" id="SSF53756">
    <property type="entry name" value="UDP-Glycosyltransferase/glycogen phosphorylase"/>
    <property type="match status" value="1"/>
</dbReference>
<dbReference type="Proteomes" id="UP000240653">
    <property type="component" value="Unassembled WGS sequence"/>
</dbReference>